<evidence type="ECO:0000256" key="3">
    <source>
        <dbReference type="ARBA" id="ARBA00022714"/>
    </source>
</evidence>
<comment type="caution">
    <text evidence="10">The sequence shown here is derived from an EMBL/GenBank/DDBJ whole genome shotgun (WGS) entry which is preliminary data.</text>
</comment>
<keyword evidence="3" id="KW-0001">2Fe-2S</keyword>
<feature type="domain" description="2Fe-2S ferredoxin-type" evidence="8">
    <location>
        <begin position="227"/>
        <end position="312"/>
    </location>
</feature>
<name>A0ABS9Y0Y7_9ACTN</name>
<comment type="cofactor">
    <cofactor evidence="1">
        <name>FAD</name>
        <dbReference type="ChEBI" id="CHEBI:57692"/>
    </cofactor>
</comment>
<feature type="domain" description="FAD-binding FR-type" evidence="9">
    <location>
        <begin position="2"/>
        <end position="106"/>
    </location>
</feature>
<dbReference type="InterPro" id="IPR001433">
    <property type="entry name" value="OxRdtase_FAD/NAD-bd"/>
</dbReference>
<evidence type="ECO:0000313" key="10">
    <source>
        <dbReference type="EMBL" id="MCI3270891.1"/>
    </source>
</evidence>
<dbReference type="InterPro" id="IPR039261">
    <property type="entry name" value="FNR_nucleotide-bd"/>
</dbReference>
<keyword evidence="11" id="KW-1185">Reference proteome</keyword>
<sequence>MSDVYEAELVVDRREFAADGVLALTLRHPLGEELPAWEPGAHVDVVLGPELERQYSLCSDPADRSAWRIAVLREPEGRGGSAHVHEQLGQGDKVRVRGPRNHFRLEPAPRYRFIAGGIGITPILPMLAAAEAAGAEWTLLYGGRTRESIAFTEELERYGDRVTVAPQDETGLLDLASVLDGLPEGTLVYCCGPGPLLDAVEERCPADRLHVERFSPKAQPAGENGEFEVELAQSGRTVTVAPDVSVLDAVRAAGVEVLFSCTEGTCGTCETDVLEGTPEHRDSVLTDEERESGETMMICVSRCRGKRLVLDL</sequence>
<dbReference type="PROSITE" id="PS51085">
    <property type="entry name" value="2FE2S_FER_2"/>
    <property type="match status" value="1"/>
</dbReference>
<dbReference type="PANTHER" id="PTHR47354:SF1">
    <property type="entry name" value="CARNITINE MONOOXYGENASE REDUCTASE SUBUNIT"/>
    <property type="match status" value="1"/>
</dbReference>
<keyword evidence="4" id="KW-0479">Metal-binding</keyword>
<dbReference type="InterPro" id="IPR050415">
    <property type="entry name" value="MRET"/>
</dbReference>
<keyword evidence="6" id="KW-0408">Iron</keyword>
<accession>A0ABS9Y0Y7</accession>
<dbReference type="PROSITE" id="PS51384">
    <property type="entry name" value="FAD_FR"/>
    <property type="match status" value="1"/>
</dbReference>
<proteinExistence type="predicted"/>
<dbReference type="EMBL" id="JALDAY010000002">
    <property type="protein sequence ID" value="MCI3270891.1"/>
    <property type="molecule type" value="Genomic_DNA"/>
</dbReference>
<dbReference type="PROSITE" id="PS00197">
    <property type="entry name" value="2FE2S_FER_1"/>
    <property type="match status" value="1"/>
</dbReference>
<dbReference type="SUPFAM" id="SSF52343">
    <property type="entry name" value="Ferredoxin reductase-like, C-terminal NADP-linked domain"/>
    <property type="match status" value="1"/>
</dbReference>
<evidence type="ECO:0000313" key="11">
    <source>
        <dbReference type="Proteomes" id="UP001165269"/>
    </source>
</evidence>
<gene>
    <name evidence="10" type="ORF">MQP27_07175</name>
</gene>
<keyword evidence="2" id="KW-0285">Flavoprotein</keyword>
<dbReference type="Gene3D" id="3.40.50.80">
    <property type="entry name" value="Nucleotide-binding domain of ferredoxin-NADP reductase (FNR) module"/>
    <property type="match status" value="1"/>
</dbReference>
<evidence type="ECO:0000259" key="9">
    <source>
        <dbReference type="PROSITE" id="PS51384"/>
    </source>
</evidence>
<dbReference type="PRINTS" id="PR00409">
    <property type="entry name" value="PHDIOXRDTASE"/>
</dbReference>
<dbReference type="Proteomes" id="UP001165269">
    <property type="component" value="Unassembled WGS sequence"/>
</dbReference>
<evidence type="ECO:0000256" key="7">
    <source>
        <dbReference type="ARBA" id="ARBA00023014"/>
    </source>
</evidence>
<dbReference type="InterPro" id="IPR006058">
    <property type="entry name" value="2Fe2S_fd_BS"/>
</dbReference>
<dbReference type="SUPFAM" id="SSF63380">
    <property type="entry name" value="Riboflavin synthase domain-like"/>
    <property type="match status" value="1"/>
</dbReference>
<dbReference type="Gene3D" id="3.10.20.30">
    <property type="match status" value="1"/>
</dbReference>
<evidence type="ECO:0000256" key="4">
    <source>
        <dbReference type="ARBA" id="ARBA00022723"/>
    </source>
</evidence>
<dbReference type="InterPro" id="IPR017938">
    <property type="entry name" value="Riboflavin_synthase-like_b-brl"/>
</dbReference>
<dbReference type="Pfam" id="PF00175">
    <property type="entry name" value="NAD_binding_1"/>
    <property type="match status" value="1"/>
</dbReference>
<dbReference type="RefSeq" id="WP_242762350.1">
    <property type="nucleotide sequence ID" value="NZ_JALDAY010000002.1"/>
</dbReference>
<protein>
    <submittedName>
        <fullName evidence="10">PDR/VanB family oxidoreductase</fullName>
    </submittedName>
</protein>
<dbReference type="InterPro" id="IPR001041">
    <property type="entry name" value="2Fe-2S_ferredoxin-type"/>
</dbReference>
<dbReference type="InterPro" id="IPR017927">
    <property type="entry name" value="FAD-bd_FR_type"/>
</dbReference>
<evidence type="ECO:0000256" key="6">
    <source>
        <dbReference type="ARBA" id="ARBA00023004"/>
    </source>
</evidence>
<keyword evidence="5" id="KW-0560">Oxidoreductase</keyword>
<reference evidence="10" key="1">
    <citation type="submission" date="2022-03" db="EMBL/GenBank/DDBJ databases">
        <title>Streptomyces 7R015 and 7R016 isolated from Barleria lupulina in Thailand.</title>
        <authorList>
            <person name="Kanchanasin P."/>
            <person name="Phongsopitanun W."/>
            <person name="Tanasupawat S."/>
        </authorList>
    </citation>
    <scope>NUCLEOTIDE SEQUENCE</scope>
    <source>
        <strain evidence="10">7R015</strain>
    </source>
</reference>
<evidence type="ECO:0000256" key="1">
    <source>
        <dbReference type="ARBA" id="ARBA00001974"/>
    </source>
</evidence>
<dbReference type="Gene3D" id="2.40.30.10">
    <property type="entry name" value="Translation factors"/>
    <property type="match status" value="1"/>
</dbReference>
<dbReference type="InterPro" id="IPR036010">
    <property type="entry name" value="2Fe-2S_ferredoxin-like_sf"/>
</dbReference>
<evidence type="ECO:0000256" key="5">
    <source>
        <dbReference type="ARBA" id="ARBA00023002"/>
    </source>
</evidence>
<keyword evidence="7" id="KW-0411">Iron-sulfur</keyword>
<dbReference type="InterPro" id="IPR012675">
    <property type="entry name" value="Beta-grasp_dom_sf"/>
</dbReference>
<dbReference type="CDD" id="cd00207">
    <property type="entry name" value="fer2"/>
    <property type="match status" value="1"/>
</dbReference>
<evidence type="ECO:0000256" key="2">
    <source>
        <dbReference type="ARBA" id="ARBA00022630"/>
    </source>
</evidence>
<dbReference type="SUPFAM" id="SSF54292">
    <property type="entry name" value="2Fe-2S ferredoxin-like"/>
    <property type="match status" value="1"/>
</dbReference>
<organism evidence="10 11">
    <name type="scientific">Streptomyces cylindrosporus</name>
    <dbReference type="NCBI Taxonomy" id="2927583"/>
    <lineage>
        <taxon>Bacteria</taxon>
        <taxon>Bacillati</taxon>
        <taxon>Actinomycetota</taxon>
        <taxon>Actinomycetes</taxon>
        <taxon>Kitasatosporales</taxon>
        <taxon>Streptomycetaceae</taxon>
        <taxon>Streptomyces</taxon>
    </lineage>
</organism>
<dbReference type="CDD" id="cd06185">
    <property type="entry name" value="PDR_like"/>
    <property type="match status" value="1"/>
</dbReference>
<dbReference type="PANTHER" id="PTHR47354">
    <property type="entry name" value="NADH OXIDOREDUCTASE HCR"/>
    <property type="match status" value="1"/>
</dbReference>
<dbReference type="Pfam" id="PF00111">
    <property type="entry name" value="Fer2"/>
    <property type="match status" value="1"/>
</dbReference>
<evidence type="ECO:0000259" key="8">
    <source>
        <dbReference type="PROSITE" id="PS51085"/>
    </source>
</evidence>